<proteinExistence type="predicted"/>
<keyword evidence="5" id="KW-0804">Transcription</keyword>
<evidence type="ECO:0000256" key="7">
    <source>
        <dbReference type="SAM" id="MobiDB-lite"/>
    </source>
</evidence>
<dbReference type="PANTHER" id="PTHR16062">
    <property type="entry name" value="SWI/SNF-RELATED"/>
    <property type="match status" value="1"/>
</dbReference>
<evidence type="ECO:0000256" key="3">
    <source>
        <dbReference type="ARBA" id="ARBA00022853"/>
    </source>
</evidence>
<keyword evidence="9" id="KW-1185">Reference proteome</keyword>
<evidence type="ECO:0000256" key="5">
    <source>
        <dbReference type="ARBA" id="ARBA00023163"/>
    </source>
</evidence>
<dbReference type="InterPro" id="IPR037382">
    <property type="entry name" value="Rsc/polybromo"/>
</dbReference>
<dbReference type="EMBL" id="CACVKT020008520">
    <property type="protein sequence ID" value="CAC5415785.1"/>
    <property type="molecule type" value="Genomic_DNA"/>
</dbReference>
<evidence type="ECO:0000313" key="8">
    <source>
        <dbReference type="EMBL" id="CAC5415785.1"/>
    </source>
</evidence>
<dbReference type="AlphaFoldDB" id="A0A6J8E8E9"/>
<comment type="subcellular location">
    <subcellularLocation>
        <location evidence="1">Nucleus</location>
    </subcellularLocation>
</comment>
<dbReference type="PANTHER" id="PTHR16062:SF19">
    <property type="entry name" value="PROTEIN POLYBROMO-1"/>
    <property type="match status" value="1"/>
</dbReference>
<name>A0A6J8E8E9_MYTCO</name>
<feature type="region of interest" description="Disordered" evidence="7">
    <location>
        <begin position="101"/>
        <end position="125"/>
    </location>
</feature>
<dbReference type="GO" id="GO:0006338">
    <property type="term" value="P:chromatin remodeling"/>
    <property type="evidence" value="ECO:0007669"/>
    <property type="project" value="InterPro"/>
</dbReference>
<feature type="region of interest" description="Disordered" evidence="7">
    <location>
        <begin position="1"/>
        <end position="77"/>
    </location>
</feature>
<evidence type="ECO:0000256" key="4">
    <source>
        <dbReference type="ARBA" id="ARBA00023015"/>
    </source>
</evidence>
<dbReference type="GO" id="GO:0003682">
    <property type="term" value="F:chromatin binding"/>
    <property type="evidence" value="ECO:0007669"/>
    <property type="project" value="TreeGrafter"/>
</dbReference>
<organism evidence="8 9">
    <name type="scientific">Mytilus coruscus</name>
    <name type="common">Sea mussel</name>
    <dbReference type="NCBI Taxonomy" id="42192"/>
    <lineage>
        <taxon>Eukaryota</taxon>
        <taxon>Metazoa</taxon>
        <taxon>Spiralia</taxon>
        <taxon>Lophotrochozoa</taxon>
        <taxon>Mollusca</taxon>
        <taxon>Bivalvia</taxon>
        <taxon>Autobranchia</taxon>
        <taxon>Pteriomorphia</taxon>
        <taxon>Mytilida</taxon>
        <taxon>Mytiloidea</taxon>
        <taxon>Mytilidae</taxon>
        <taxon>Mytilinae</taxon>
        <taxon>Mytilus</taxon>
    </lineage>
</organism>
<dbReference type="GO" id="GO:0016514">
    <property type="term" value="C:SWI/SNF complex"/>
    <property type="evidence" value="ECO:0007669"/>
    <property type="project" value="TreeGrafter"/>
</dbReference>
<evidence type="ECO:0000256" key="2">
    <source>
        <dbReference type="ARBA" id="ARBA00022737"/>
    </source>
</evidence>
<dbReference type="OrthoDB" id="10009055at2759"/>
<keyword evidence="6" id="KW-0539">Nucleus</keyword>
<sequence length="148" mass="16579">MYEGRAKKIAEEQVAKQQEAEWAFNESLSQQQQQQQQQSPWGDLSKMSPSVSRPATPAQGPVPLPPPKPPSPVFVSVPPRTQRLLHSEAYLRYIEGLHADKPNVGDWEKNLTATPENTKTDESRMPASWLAQGAEQSHLNLFDDGSEY</sequence>
<gene>
    <name evidence="8" type="ORF">MCOR_48460</name>
</gene>
<evidence type="ECO:0000256" key="1">
    <source>
        <dbReference type="ARBA" id="ARBA00004123"/>
    </source>
</evidence>
<dbReference type="Proteomes" id="UP000507470">
    <property type="component" value="Unassembled WGS sequence"/>
</dbReference>
<keyword evidence="2" id="KW-0677">Repeat</keyword>
<feature type="compositionally biased region" description="Basic and acidic residues" evidence="7">
    <location>
        <begin position="1"/>
        <end position="14"/>
    </location>
</feature>
<dbReference type="GO" id="GO:0016586">
    <property type="term" value="C:RSC-type complex"/>
    <property type="evidence" value="ECO:0007669"/>
    <property type="project" value="InterPro"/>
</dbReference>
<keyword evidence="4" id="KW-0805">Transcription regulation</keyword>
<evidence type="ECO:0000313" key="9">
    <source>
        <dbReference type="Proteomes" id="UP000507470"/>
    </source>
</evidence>
<reference evidence="8 9" key="1">
    <citation type="submission" date="2020-06" db="EMBL/GenBank/DDBJ databases">
        <authorList>
            <person name="Li R."/>
            <person name="Bekaert M."/>
        </authorList>
    </citation>
    <scope>NUCLEOTIDE SEQUENCE [LARGE SCALE GENOMIC DNA]</scope>
    <source>
        <strain evidence="9">wild</strain>
    </source>
</reference>
<feature type="compositionally biased region" description="Pro residues" evidence="7">
    <location>
        <begin position="60"/>
        <end position="72"/>
    </location>
</feature>
<evidence type="ECO:0000256" key="6">
    <source>
        <dbReference type="ARBA" id="ARBA00023242"/>
    </source>
</evidence>
<protein>
    <submittedName>
        <fullName evidence="8">Uncharacterized protein</fullName>
    </submittedName>
</protein>
<dbReference type="GO" id="GO:0006368">
    <property type="term" value="P:transcription elongation by RNA polymerase II"/>
    <property type="evidence" value="ECO:0007669"/>
    <property type="project" value="TreeGrafter"/>
</dbReference>
<keyword evidence="3" id="KW-0156">Chromatin regulator</keyword>
<accession>A0A6J8E8E9</accession>